<sequence length="345" mass="38588">MYLSNLSQVLIRNESLLLATTPLLINMPNDELSQSLTSLNKECDITYFDNNFELHQQHQQNQQCHCVFAAHYQTQKKHDLVIIQFPKSKQELLFTFAMLAQCSTAETRILIVGENKSGIKSINKLLKEQTNFCDKIDSARHCTLVETQLSNHHRVFNLEEWFHYYNVAIGSLTFKVAALPGVFSQAKLDTGTQVLLNNLPKEVTGKVLDFGCGAGVIACYLGLSCSQSELTLADVSALALVSSEKTLSLNGLTGKVIATNSLSDITEKYQHVISNPPFHQGIKTHYEATERFLAGVKKHLNKQGSLTIVANSFLKYQPIIEQSLGQTEILAVERGFTIYHARLKR</sequence>
<feature type="domain" description="Methyltransferase small" evidence="7">
    <location>
        <begin position="175"/>
        <end position="339"/>
    </location>
</feature>
<dbReference type="PANTHER" id="PTHR47816">
    <property type="entry name" value="RIBOSOMAL RNA SMALL SUBUNIT METHYLTRANSFERASE C"/>
    <property type="match status" value="1"/>
</dbReference>
<name>A0ABU2ZZ87_9GAMM</name>
<dbReference type="EMBL" id="JAVRIF010000003">
    <property type="protein sequence ID" value="MDT0603234.1"/>
    <property type="molecule type" value="Genomic_DNA"/>
</dbReference>
<evidence type="ECO:0000256" key="2">
    <source>
        <dbReference type="ARBA" id="ARBA00022552"/>
    </source>
</evidence>
<feature type="domain" description="Methyltransferase small N-terminal" evidence="8">
    <location>
        <begin position="7"/>
        <end position="165"/>
    </location>
</feature>
<keyword evidence="2 6" id="KW-0698">rRNA processing</keyword>
<dbReference type="GO" id="GO:0008168">
    <property type="term" value="F:methyltransferase activity"/>
    <property type="evidence" value="ECO:0007669"/>
    <property type="project" value="UniProtKB-KW"/>
</dbReference>
<evidence type="ECO:0000259" key="7">
    <source>
        <dbReference type="Pfam" id="PF05175"/>
    </source>
</evidence>
<evidence type="ECO:0000256" key="1">
    <source>
        <dbReference type="ARBA" id="ARBA00022490"/>
    </source>
</evidence>
<dbReference type="Gene3D" id="3.40.50.150">
    <property type="entry name" value="Vaccinia Virus protein VP39"/>
    <property type="match status" value="2"/>
</dbReference>
<keyword evidence="5 6" id="KW-0949">S-adenosyl-L-methionine</keyword>
<keyword evidence="10" id="KW-1185">Reference proteome</keyword>
<evidence type="ECO:0000256" key="3">
    <source>
        <dbReference type="ARBA" id="ARBA00022603"/>
    </source>
</evidence>
<evidence type="ECO:0000256" key="4">
    <source>
        <dbReference type="ARBA" id="ARBA00022679"/>
    </source>
</evidence>
<gene>
    <name evidence="6" type="primary">rsmC</name>
    <name evidence="9" type="ORF">RM573_06465</name>
</gene>
<dbReference type="GO" id="GO:0032259">
    <property type="term" value="P:methylation"/>
    <property type="evidence" value="ECO:0007669"/>
    <property type="project" value="UniProtKB-KW"/>
</dbReference>
<evidence type="ECO:0000313" key="10">
    <source>
        <dbReference type="Proteomes" id="UP001266357"/>
    </source>
</evidence>
<dbReference type="Proteomes" id="UP001266357">
    <property type="component" value="Unassembled WGS sequence"/>
</dbReference>
<keyword evidence="1 6" id="KW-0963">Cytoplasm</keyword>
<comment type="subcellular location">
    <subcellularLocation>
        <location evidence="6">Cytoplasm</location>
    </subcellularLocation>
</comment>
<reference evidence="9 10" key="1">
    <citation type="submission" date="2023-09" db="EMBL/GenBank/DDBJ databases">
        <authorList>
            <person name="Rey-Velasco X."/>
        </authorList>
    </citation>
    <scope>NUCLEOTIDE SEQUENCE [LARGE SCALE GENOMIC DNA]</scope>
    <source>
        <strain evidence="9 10">W431</strain>
    </source>
</reference>
<dbReference type="PANTHER" id="PTHR47816:SF4">
    <property type="entry name" value="RIBOSOMAL RNA SMALL SUBUNIT METHYLTRANSFERASE C"/>
    <property type="match status" value="1"/>
</dbReference>
<dbReference type="EC" id="2.1.1.172" evidence="6"/>
<dbReference type="InterPro" id="IPR013675">
    <property type="entry name" value="Mtase_sm_N"/>
</dbReference>
<dbReference type="InterPro" id="IPR029063">
    <property type="entry name" value="SAM-dependent_MTases_sf"/>
</dbReference>
<dbReference type="PROSITE" id="PS00092">
    <property type="entry name" value="N6_MTASE"/>
    <property type="match status" value="1"/>
</dbReference>
<keyword evidence="3 6" id="KW-0489">Methyltransferase</keyword>
<organism evidence="9 10">
    <name type="scientific">Thalassotalea castellviae</name>
    <dbReference type="NCBI Taxonomy" id="3075612"/>
    <lineage>
        <taxon>Bacteria</taxon>
        <taxon>Pseudomonadati</taxon>
        <taxon>Pseudomonadota</taxon>
        <taxon>Gammaproteobacteria</taxon>
        <taxon>Alteromonadales</taxon>
        <taxon>Colwelliaceae</taxon>
        <taxon>Thalassotalea</taxon>
    </lineage>
</organism>
<comment type="subunit">
    <text evidence="6">Monomer.</text>
</comment>
<dbReference type="Pfam" id="PF05175">
    <property type="entry name" value="MTS"/>
    <property type="match status" value="1"/>
</dbReference>
<comment type="caution">
    <text evidence="9">The sequence shown here is derived from an EMBL/GenBank/DDBJ whole genome shotgun (WGS) entry which is preliminary data.</text>
</comment>
<accession>A0ABU2ZZ87</accession>
<evidence type="ECO:0000313" key="9">
    <source>
        <dbReference type="EMBL" id="MDT0603234.1"/>
    </source>
</evidence>
<comment type="catalytic activity">
    <reaction evidence="6">
        <text>guanosine(1207) in 16S rRNA + S-adenosyl-L-methionine = N(2)-methylguanosine(1207) in 16S rRNA + S-adenosyl-L-homocysteine + H(+)</text>
        <dbReference type="Rhea" id="RHEA:42736"/>
        <dbReference type="Rhea" id="RHEA-COMP:10213"/>
        <dbReference type="Rhea" id="RHEA-COMP:10214"/>
        <dbReference type="ChEBI" id="CHEBI:15378"/>
        <dbReference type="ChEBI" id="CHEBI:57856"/>
        <dbReference type="ChEBI" id="CHEBI:59789"/>
        <dbReference type="ChEBI" id="CHEBI:74269"/>
        <dbReference type="ChEBI" id="CHEBI:74481"/>
        <dbReference type="EC" id="2.1.1.172"/>
    </reaction>
</comment>
<protein>
    <recommendedName>
        <fullName evidence="6">Ribosomal RNA small subunit methyltransferase C</fullName>
        <ecNumber evidence="6">2.1.1.172</ecNumber>
    </recommendedName>
    <alternativeName>
        <fullName evidence="6">16S rRNA m2G1207 methyltransferase</fullName>
    </alternativeName>
    <alternativeName>
        <fullName evidence="6">rRNA (guanine-N(2)-)-methyltransferase RsmC</fullName>
    </alternativeName>
</protein>
<keyword evidence="4 6" id="KW-0808">Transferase</keyword>
<comment type="function">
    <text evidence="6">Specifically methylates the guanine in position 1207 of 16S rRNA in the 30S particle.</text>
</comment>
<comment type="similarity">
    <text evidence="6">Belongs to the methyltransferase superfamily. RsmC family.</text>
</comment>
<evidence type="ECO:0000256" key="6">
    <source>
        <dbReference type="HAMAP-Rule" id="MF_01862"/>
    </source>
</evidence>
<evidence type="ECO:0000256" key="5">
    <source>
        <dbReference type="ARBA" id="ARBA00022691"/>
    </source>
</evidence>
<dbReference type="Pfam" id="PF08468">
    <property type="entry name" value="MTS_N"/>
    <property type="match status" value="1"/>
</dbReference>
<proteinExistence type="inferred from homology"/>
<evidence type="ECO:0000259" key="8">
    <source>
        <dbReference type="Pfam" id="PF08468"/>
    </source>
</evidence>
<dbReference type="InterPro" id="IPR023543">
    <property type="entry name" value="rRNA_ssu_MeTfrase_C"/>
</dbReference>
<dbReference type="InterPro" id="IPR046977">
    <property type="entry name" value="RsmC/RlmG"/>
</dbReference>
<dbReference type="InterPro" id="IPR007848">
    <property type="entry name" value="Small_mtfrase_dom"/>
</dbReference>
<dbReference type="RefSeq" id="WP_311579041.1">
    <property type="nucleotide sequence ID" value="NZ_JAVRIF010000003.1"/>
</dbReference>
<dbReference type="HAMAP" id="MF_01862">
    <property type="entry name" value="16SrRNA_methyltr_C"/>
    <property type="match status" value="1"/>
</dbReference>
<dbReference type="InterPro" id="IPR002052">
    <property type="entry name" value="DNA_methylase_N6_adenine_CS"/>
</dbReference>
<dbReference type="CDD" id="cd02440">
    <property type="entry name" value="AdoMet_MTases"/>
    <property type="match status" value="1"/>
</dbReference>
<dbReference type="SUPFAM" id="SSF53335">
    <property type="entry name" value="S-adenosyl-L-methionine-dependent methyltransferases"/>
    <property type="match status" value="1"/>
</dbReference>